<evidence type="ECO:0000313" key="1">
    <source>
        <dbReference type="EMBL" id="CAA9576644.1"/>
    </source>
</evidence>
<proteinExistence type="predicted"/>
<sequence length="81" mass="9111">MPRPELFDAAVNRALTYALRLGIPLTDQGELRRGLELWYLKTRFAYRVPLNDVLAALGRCPHVTYSWRGGADGGWLPPDAD</sequence>
<name>A0A6J4VIA3_9DEIN</name>
<dbReference type="EMBL" id="CADCWP010000194">
    <property type="protein sequence ID" value="CAA9576644.1"/>
    <property type="molecule type" value="Genomic_DNA"/>
</dbReference>
<dbReference type="AlphaFoldDB" id="A0A6J4VIA3"/>
<reference evidence="1" key="1">
    <citation type="submission" date="2020-02" db="EMBL/GenBank/DDBJ databases">
        <authorList>
            <person name="Meier V. D."/>
        </authorList>
    </citation>
    <scope>NUCLEOTIDE SEQUENCE</scope>
    <source>
        <strain evidence="1">AVDCRST_MAG86</strain>
    </source>
</reference>
<accession>A0A6J4VIA3</accession>
<gene>
    <name evidence="1" type="ORF">AVDCRST_MAG86-2334</name>
</gene>
<organism evidence="1">
    <name type="scientific">uncultured Truepera sp</name>
    <dbReference type="NCBI Taxonomy" id="543023"/>
    <lineage>
        <taxon>Bacteria</taxon>
        <taxon>Thermotogati</taxon>
        <taxon>Deinococcota</taxon>
        <taxon>Deinococci</taxon>
        <taxon>Trueperales</taxon>
        <taxon>Trueperaceae</taxon>
        <taxon>Truepera</taxon>
        <taxon>environmental samples</taxon>
    </lineage>
</organism>
<protein>
    <submittedName>
        <fullName evidence="1">Uncharacterized protein</fullName>
    </submittedName>
</protein>